<dbReference type="FunFam" id="1.10.8.430:FF:000002">
    <property type="entry name" value="Disease resistance protein (TIR-NBS-LRR class)"/>
    <property type="match status" value="1"/>
</dbReference>
<evidence type="ECO:0000259" key="8">
    <source>
        <dbReference type="PROSITE" id="PS50104"/>
    </source>
</evidence>
<dbReference type="EC" id="3.2.2.6" evidence="1"/>
<dbReference type="GO" id="GO:0043531">
    <property type="term" value="F:ADP binding"/>
    <property type="evidence" value="ECO:0007669"/>
    <property type="project" value="InterPro"/>
</dbReference>
<proteinExistence type="predicted"/>
<comment type="catalytic activity">
    <reaction evidence="7">
        <text>NAD(+) + H2O = ADP-D-ribose + nicotinamide + H(+)</text>
        <dbReference type="Rhea" id="RHEA:16301"/>
        <dbReference type="ChEBI" id="CHEBI:15377"/>
        <dbReference type="ChEBI" id="CHEBI:15378"/>
        <dbReference type="ChEBI" id="CHEBI:17154"/>
        <dbReference type="ChEBI" id="CHEBI:57540"/>
        <dbReference type="ChEBI" id="CHEBI:57967"/>
        <dbReference type="EC" id="3.2.2.6"/>
    </reaction>
    <physiologicalReaction direction="left-to-right" evidence="7">
        <dbReference type="Rhea" id="RHEA:16302"/>
    </physiologicalReaction>
</comment>
<dbReference type="InterPro" id="IPR036390">
    <property type="entry name" value="WH_DNA-bd_sf"/>
</dbReference>
<dbReference type="PROSITE" id="PS50104">
    <property type="entry name" value="TIR"/>
    <property type="match status" value="1"/>
</dbReference>
<keyword evidence="3" id="KW-0677">Repeat</keyword>
<keyword evidence="6" id="KW-0520">NAD</keyword>
<accession>A0A1J3DXW4</accession>
<dbReference type="Pfam" id="PF01582">
    <property type="entry name" value="TIR"/>
    <property type="match status" value="1"/>
</dbReference>
<dbReference type="SUPFAM" id="SSF52200">
    <property type="entry name" value="Toll/Interleukin receptor TIR domain"/>
    <property type="match status" value="1"/>
</dbReference>
<dbReference type="InterPro" id="IPR032675">
    <property type="entry name" value="LRR_dom_sf"/>
</dbReference>
<dbReference type="FunFam" id="3.80.10.10:FF:000386">
    <property type="entry name" value="Disease resistance protein RPS4"/>
    <property type="match status" value="1"/>
</dbReference>
<dbReference type="GO" id="GO:0007165">
    <property type="term" value="P:signal transduction"/>
    <property type="evidence" value="ECO:0007669"/>
    <property type="project" value="InterPro"/>
</dbReference>
<keyword evidence="4" id="KW-0378">Hydrolase</keyword>
<protein>
    <recommendedName>
        <fullName evidence="1">ADP-ribosyl cyclase/cyclic ADP-ribose hydrolase</fullName>
        <ecNumber evidence="1">3.2.2.6</ecNumber>
    </recommendedName>
</protein>
<dbReference type="InterPro" id="IPR058192">
    <property type="entry name" value="WHD_ROQ1-like"/>
</dbReference>
<reference evidence="9" key="1">
    <citation type="submission" date="2016-07" db="EMBL/GenBank/DDBJ databases">
        <title>De novo transcriptome assembly of four accessions of the metal hyperaccumulator plant Noccaea caerulescens.</title>
        <authorList>
            <person name="Blande D."/>
            <person name="Halimaa P."/>
            <person name="Tervahauta A.I."/>
            <person name="Aarts M.G."/>
            <person name="Karenlampi S.O."/>
        </authorList>
    </citation>
    <scope>NUCLEOTIDE SEQUENCE</scope>
</reference>
<dbReference type="PRINTS" id="PR00364">
    <property type="entry name" value="DISEASERSIST"/>
</dbReference>
<dbReference type="SMART" id="SM00255">
    <property type="entry name" value="TIR"/>
    <property type="match status" value="1"/>
</dbReference>
<organism evidence="9">
    <name type="scientific">Noccaea caerulescens</name>
    <name type="common">Alpine penny-cress</name>
    <name type="synonym">Thlaspi caerulescens</name>
    <dbReference type="NCBI Taxonomy" id="107243"/>
    <lineage>
        <taxon>Eukaryota</taxon>
        <taxon>Viridiplantae</taxon>
        <taxon>Streptophyta</taxon>
        <taxon>Embryophyta</taxon>
        <taxon>Tracheophyta</taxon>
        <taxon>Spermatophyta</taxon>
        <taxon>Magnoliopsida</taxon>
        <taxon>eudicotyledons</taxon>
        <taxon>Gunneridae</taxon>
        <taxon>Pentapetalae</taxon>
        <taxon>rosids</taxon>
        <taxon>malvids</taxon>
        <taxon>Brassicales</taxon>
        <taxon>Brassicaceae</taxon>
        <taxon>Coluteocarpeae</taxon>
        <taxon>Noccaea</taxon>
    </lineage>
</organism>
<dbReference type="InterPro" id="IPR045344">
    <property type="entry name" value="C-JID"/>
</dbReference>
<dbReference type="Gene3D" id="3.40.50.10140">
    <property type="entry name" value="Toll/interleukin-1 receptor homology (TIR) domain"/>
    <property type="match status" value="1"/>
</dbReference>
<evidence type="ECO:0000256" key="3">
    <source>
        <dbReference type="ARBA" id="ARBA00022737"/>
    </source>
</evidence>
<name>A0A1J3DXW4_NOCCA</name>
<dbReference type="InterPro" id="IPR000157">
    <property type="entry name" value="TIR_dom"/>
</dbReference>
<dbReference type="PANTHER" id="PTHR11017">
    <property type="entry name" value="LEUCINE-RICH REPEAT-CONTAINING PROTEIN"/>
    <property type="match status" value="1"/>
</dbReference>
<gene>
    <name evidence="9" type="ORF">GA_TR15883_c1_g1_i1_g.49671</name>
</gene>
<dbReference type="InterPro" id="IPR035897">
    <property type="entry name" value="Toll_tir_struct_dom_sf"/>
</dbReference>
<dbReference type="PANTHER" id="PTHR11017:SF576">
    <property type="entry name" value="DISEASE RESISTANCE-LIKE PROTEIN DSC1"/>
    <property type="match status" value="1"/>
</dbReference>
<dbReference type="EMBL" id="GEVI01007582">
    <property type="protein sequence ID" value="JAU24738.1"/>
    <property type="molecule type" value="Transcribed_RNA"/>
</dbReference>
<dbReference type="InterPro" id="IPR042197">
    <property type="entry name" value="Apaf_helical"/>
</dbReference>
<dbReference type="Pfam" id="PF23282">
    <property type="entry name" value="WHD_ROQ1"/>
    <property type="match status" value="1"/>
</dbReference>
<keyword evidence="2" id="KW-0433">Leucine-rich repeat</keyword>
<dbReference type="InterPro" id="IPR002182">
    <property type="entry name" value="NB-ARC"/>
</dbReference>
<evidence type="ECO:0000256" key="1">
    <source>
        <dbReference type="ARBA" id="ARBA00011982"/>
    </source>
</evidence>
<keyword evidence="5" id="KW-0611">Plant defense</keyword>
<dbReference type="GO" id="GO:0006952">
    <property type="term" value="P:defense response"/>
    <property type="evidence" value="ECO:0007669"/>
    <property type="project" value="UniProtKB-KW"/>
</dbReference>
<dbReference type="Pfam" id="PF20160">
    <property type="entry name" value="C-JID"/>
    <property type="match status" value="1"/>
</dbReference>
<dbReference type="InterPro" id="IPR044974">
    <property type="entry name" value="Disease_R_plants"/>
</dbReference>
<dbReference type="InterPro" id="IPR027417">
    <property type="entry name" value="P-loop_NTPase"/>
</dbReference>
<dbReference type="Gene3D" id="1.10.8.430">
    <property type="entry name" value="Helical domain of apoptotic protease-activating factors"/>
    <property type="match status" value="1"/>
</dbReference>
<dbReference type="SUPFAM" id="SSF52047">
    <property type="entry name" value="RNI-like"/>
    <property type="match status" value="1"/>
</dbReference>
<evidence type="ECO:0000256" key="7">
    <source>
        <dbReference type="ARBA" id="ARBA00047304"/>
    </source>
</evidence>
<evidence type="ECO:0000313" key="9">
    <source>
        <dbReference type="EMBL" id="JAU24738.1"/>
    </source>
</evidence>
<dbReference type="Gene3D" id="3.40.50.300">
    <property type="entry name" value="P-loop containing nucleotide triphosphate hydrolases"/>
    <property type="match status" value="1"/>
</dbReference>
<evidence type="ECO:0000256" key="5">
    <source>
        <dbReference type="ARBA" id="ARBA00022821"/>
    </source>
</evidence>
<dbReference type="SUPFAM" id="SSF52058">
    <property type="entry name" value="L domain-like"/>
    <property type="match status" value="1"/>
</dbReference>
<dbReference type="SUPFAM" id="SSF46785">
    <property type="entry name" value="Winged helix' DNA-binding domain"/>
    <property type="match status" value="1"/>
</dbReference>
<dbReference type="InterPro" id="IPR001611">
    <property type="entry name" value="Leu-rich_rpt"/>
</dbReference>
<evidence type="ECO:0000256" key="4">
    <source>
        <dbReference type="ARBA" id="ARBA00022801"/>
    </source>
</evidence>
<dbReference type="Gene3D" id="3.80.10.10">
    <property type="entry name" value="Ribonuclease Inhibitor"/>
    <property type="match status" value="2"/>
</dbReference>
<sequence length="1223" mass="138370">MDKLHLSLSPMASSPPAPSSGEFDVFLSFRGSDTRNNFTGHLQDKLLGKGIDSFIDDRLRRGDDLTALFDRIEQSKIAIIVFSKNYANSLWCLRELVKILQCRDRNHQLVIPIFYKIDKSKLKNVPKERFSGVTEDEFSSWEAALTTASDISGYVVNESSTSEAKLVNDIAFDTFKKLNDLAPIGNNGLVGIESRVKVVEMLLSCHVLDSVDVLGVIGMGGIGKTTLADCLYGRMRGQFDGGCFLSNVRENSGRNGLESLLQKLFSTLLNDRDLEIGAPGNAHERFERRLKSKKLLIVLDDVNDEKQIKYLMGDRKWYQGGSRIIITTRNSKLIKGRKYAIPKLNDREALKLFSLNAFSNSCPLKEFETLTNMFLDYAKGHPLALKVLGSDLCEMDKVFWEAKLDILKSKSHGDIYEVLETSYEELSVEQKDIFLDIACFFRSDKVDYVTSLLNSRGVDVSSVIQDLVDKCLITRSDNRVEMHDMLQTMGKEIGFRPEPVGIRDFRWLSQHRPQCHWYLRLWDSEDICDLLTKGLGTDKIRGIFFDTSKLGAMRLKSKAFNGMSNLKYLKIYDSRCSRGCKADLKLHLRKGQLDFLSDELTYLHWHGCPLQSFPVKFDPKNLVDIKLPYSELEETWGDNKVARMLRWVDLSHSLNLRQCSGLAKAHNLERLNLQGCTSLKKLPSSINCLEKLVYLNLKECTSLRRLPEESKSQSVKTIILSGCSSLKKFPLISENVEVLLLDGTAIKSLPDSIEILSKLASLNLKNCKRLKSLSSDLYKLKCLKELILSGCSQLEVFPEIKEDMESLEILLLDDTSITEMPTKRIHLSNLKTFSLCGTNSQVAVSMFFLAPPSSICSRLTDLYLSRCSLYKLPNKIGGLSSLQSLCLSGNNIENLPESINQLYNLRWFDLKYCKMLKSLPTLPQNLQYLDAHECESLETLANPLTPLTVGERIHSMFIFSNCYKLNRDAQESLVGHARIKSQLMANASVKRYYRGFVPQPLVGICYPATEIPSWFYHQKLGCSLEISLSPHWCDTSFVGFAFSVVVSFKDYKDCTKRLSVKCFGKFENQDSSFTRFDFTLAGLNEPCGSVSHEPRKLTSDHVFMGYNSCFHVKKLHGESNSCCYTKASVEFYATDDETKKKLETCEVIKCGMSLVYVPDDDDCMLLKKTNPVQLSLNTEPSCSYSNDDVIVMDDVRPKRGRCQLGGGDEESDCKRTKEEKILV</sequence>
<evidence type="ECO:0000256" key="6">
    <source>
        <dbReference type="ARBA" id="ARBA00023027"/>
    </source>
</evidence>
<dbReference type="PROSITE" id="PS51450">
    <property type="entry name" value="LRR"/>
    <property type="match status" value="1"/>
</dbReference>
<dbReference type="FunFam" id="3.40.50.10140:FF:000007">
    <property type="entry name" value="Disease resistance protein (TIR-NBS-LRR class)"/>
    <property type="match status" value="1"/>
</dbReference>
<dbReference type="Pfam" id="PF00931">
    <property type="entry name" value="NB-ARC"/>
    <property type="match status" value="1"/>
</dbReference>
<dbReference type="GO" id="GO:0061809">
    <property type="term" value="F:NAD+ nucleosidase activity, cyclic ADP-ribose generating"/>
    <property type="evidence" value="ECO:0007669"/>
    <property type="project" value="UniProtKB-EC"/>
</dbReference>
<dbReference type="SUPFAM" id="SSF52540">
    <property type="entry name" value="P-loop containing nucleoside triphosphate hydrolases"/>
    <property type="match status" value="1"/>
</dbReference>
<evidence type="ECO:0000256" key="2">
    <source>
        <dbReference type="ARBA" id="ARBA00022614"/>
    </source>
</evidence>
<dbReference type="AlphaFoldDB" id="A0A1J3DXW4"/>
<feature type="domain" description="TIR" evidence="8">
    <location>
        <begin position="21"/>
        <end position="178"/>
    </location>
</feature>